<evidence type="ECO:0000256" key="1">
    <source>
        <dbReference type="ARBA" id="ARBA00010990"/>
    </source>
</evidence>
<dbReference type="PANTHER" id="PTHR12215:SF10">
    <property type="entry name" value="L-AMINOADIPATE-SEMIALDEHYDE DEHYDROGENASE-PHOSPHOPANTETHEINYL TRANSFERASE"/>
    <property type="match status" value="1"/>
</dbReference>
<evidence type="ECO:0000259" key="4">
    <source>
        <dbReference type="Pfam" id="PF22624"/>
    </source>
</evidence>
<dbReference type="GO" id="GO:0016740">
    <property type="term" value="F:transferase activity"/>
    <property type="evidence" value="ECO:0007669"/>
    <property type="project" value="UniProtKB-KW"/>
</dbReference>
<keyword evidence="2 5" id="KW-0808">Transferase</keyword>
<dbReference type="InterPro" id="IPR037143">
    <property type="entry name" value="4-PPantetheinyl_Trfase_dom_sf"/>
</dbReference>
<sequence length="224" mass="26531">MQGFNGIHVFALPLGSQLEKSEWDKLFNHVPYDDQLRILKYKHWQDRQRALLGTMLVRWSIRHLTDARHIQIARNEYGRPYAIRNDSWRSDFNLSHSGEWIVVALTNEGLVGIDIEKIKPVTEDVMLYAMSQAELAMLRKQPELEQLHLFYEFWTMKEALYKTSLLPNTEPHLLDTIEIKDKYQDIQTQVIYIDKLHPMSICWNSEHSHMNITILNKHQLIHVT</sequence>
<dbReference type="InterPro" id="IPR050559">
    <property type="entry name" value="P-Pant_transferase_sf"/>
</dbReference>
<organism evidence="5 6">
    <name type="scientific">Lysinibacillus agricola</name>
    <dbReference type="NCBI Taxonomy" id="2590012"/>
    <lineage>
        <taxon>Bacteria</taxon>
        <taxon>Bacillati</taxon>
        <taxon>Bacillota</taxon>
        <taxon>Bacilli</taxon>
        <taxon>Bacillales</taxon>
        <taxon>Bacillaceae</taxon>
        <taxon>Lysinibacillus</taxon>
    </lineage>
</organism>
<keyword evidence="6" id="KW-1185">Reference proteome</keyword>
<comment type="similarity">
    <text evidence="1">Belongs to the P-Pant transferase superfamily. Gsp/Sfp/HetI/AcpT family.</text>
</comment>
<feature type="domain" description="4'-phosphopantetheinyl transferase" evidence="3">
    <location>
        <begin position="111"/>
        <end position="190"/>
    </location>
</feature>
<evidence type="ECO:0000313" key="5">
    <source>
        <dbReference type="EMBL" id="QQP12058.1"/>
    </source>
</evidence>
<dbReference type="Pfam" id="PF22624">
    <property type="entry name" value="AASDHPPT_N"/>
    <property type="match status" value="1"/>
</dbReference>
<dbReference type="Pfam" id="PF01648">
    <property type="entry name" value="ACPS"/>
    <property type="match status" value="1"/>
</dbReference>
<dbReference type="SUPFAM" id="SSF56214">
    <property type="entry name" value="4'-phosphopantetheinyl transferase"/>
    <property type="match status" value="2"/>
</dbReference>
<reference evidence="5 6" key="1">
    <citation type="submission" date="2020-01" db="EMBL/GenBank/DDBJ databases">
        <authorList>
            <person name="Liu G."/>
            <person name="Liu B."/>
        </authorList>
    </citation>
    <scope>NUCLEOTIDE SEQUENCE [LARGE SCALE GENOMIC DNA]</scope>
    <source>
        <strain evidence="5 6">FJAT-51161</strain>
    </source>
</reference>
<dbReference type="Proteomes" id="UP000596049">
    <property type="component" value="Chromosome"/>
</dbReference>
<dbReference type="PANTHER" id="PTHR12215">
    <property type="entry name" value="PHOSPHOPANTETHEINE TRANSFERASE"/>
    <property type="match status" value="1"/>
</dbReference>
<dbReference type="InterPro" id="IPR055066">
    <property type="entry name" value="AASDHPPT_N"/>
</dbReference>
<evidence type="ECO:0000313" key="6">
    <source>
        <dbReference type="Proteomes" id="UP000596049"/>
    </source>
</evidence>
<evidence type="ECO:0000259" key="3">
    <source>
        <dbReference type="Pfam" id="PF01648"/>
    </source>
</evidence>
<dbReference type="EMBL" id="CP067341">
    <property type="protein sequence ID" value="QQP12058.1"/>
    <property type="molecule type" value="Genomic_DNA"/>
</dbReference>
<evidence type="ECO:0000256" key="2">
    <source>
        <dbReference type="ARBA" id="ARBA00022679"/>
    </source>
</evidence>
<name>A0ABX7AQ24_9BACI</name>
<accession>A0ABX7AQ24</accession>
<dbReference type="Gene3D" id="3.90.470.20">
    <property type="entry name" value="4'-phosphopantetheinyl transferase domain"/>
    <property type="match status" value="2"/>
</dbReference>
<proteinExistence type="inferred from homology"/>
<protein>
    <submittedName>
        <fullName evidence="5">4'-phosphopantetheinyl transferase superfamily protein</fullName>
    </submittedName>
</protein>
<dbReference type="RefSeq" id="WP_053594824.1">
    <property type="nucleotide sequence ID" value="NZ_CP067341.1"/>
</dbReference>
<feature type="domain" description="4'-phosphopantetheinyl transferase N-terminal" evidence="4">
    <location>
        <begin position="20"/>
        <end position="104"/>
    </location>
</feature>
<gene>
    <name evidence="5" type="ORF">FJQ98_23555</name>
</gene>
<dbReference type="InterPro" id="IPR008278">
    <property type="entry name" value="4-PPantetheinyl_Trfase_dom"/>
</dbReference>